<accession>A0ABQ5UQ27</accession>
<comment type="caution">
    <text evidence="7">The sequence shown here is derived from an EMBL/GenBank/DDBJ whole genome shotgun (WGS) entry which is preliminary data.</text>
</comment>
<dbReference type="Gene3D" id="3.90.1150.10">
    <property type="entry name" value="Aspartate Aminotransferase, domain 1"/>
    <property type="match status" value="1"/>
</dbReference>
<reference evidence="7" key="1">
    <citation type="journal article" date="2014" name="Int. J. Syst. Evol. Microbiol.">
        <title>Complete genome of a new Firmicutes species belonging to the dominant human colonic microbiota ('Ruminococcus bicirculans') reveals two chromosomes and a selective capacity to utilize plant glucans.</title>
        <authorList>
            <consortium name="NISC Comparative Sequencing Program"/>
            <person name="Wegmann U."/>
            <person name="Louis P."/>
            <person name="Goesmann A."/>
            <person name="Henrissat B."/>
            <person name="Duncan S.H."/>
            <person name="Flint H.J."/>
        </authorList>
    </citation>
    <scope>NUCLEOTIDE SEQUENCE</scope>
    <source>
        <strain evidence="7">NBRC 107169</strain>
    </source>
</reference>
<keyword evidence="5 6" id="KW-0456">Lyase</keyword>
<proteinExistence type="inferred from homology"/>
<keyword evidence="4 6" id="KW-0663">Pyridoxal phosphate</keyword>
<dbReference type="PANTHER" id="PTHR45677:SF8">
    <property type="entry name" value="CYSTEINE SULFINIC ACID DECARBOXYLASE"/>
    <property type="match status" value="1"/>
</dbReference>
<dbReference type="Gene3D" id="3.40.640.10">
    <property type="entry name" value="Type I PLP-dependent aspartate aminotransferase-like (Major domain)"/>
    <property type="match status" value="1"/>
</dbReference>
<dbReference type="InterPro" id="IPR015422">
    <property type="entry name" value="PyrdxlP-dep_Trfase_small"/>
</dbReference>
<protein>
    <submittedName>
        <fullName evidence="7">L-2,4-diaminobutyrate decarboxylase</fullName>
    </submittedName>
</protein>
<evidence type="ECO:0000256" key="6">
    <source>
        <dbReference type="RuleBase" id="RU000382"/>
    </source>
</evidence>
<dbReference type="Pfam" id="PF00282">
    <property type="entry name" value="Pyridoxal_deC"/>
    <property type="match status" value="1"/>
</dbReference>
<evidence type="ECO:0000256" key="1">
    <source>
        <dbReference type="ARBA" id="ARBA00001933"/>
    </source>
</evidence>
<dbReference type="InterPro" id="IPR015421">
    <property type="entry name" value="PyrdxlP-dep_Trfase_major"/>
</dbReference>
<evidence type="ECO:0000313" key="8">
    <source>
        <dbReference type="Proteomes" id="UP001161405"/>
    </source>
</evidence>
<reference evidence="7" key="2">
    <citation type="submission" date="2023-01" db="EMBL/GenBank/DDBJ databases">
        <title>Draft genome sequence of Maritalea porphyrae strain NBRC 107169.</title>
        <authorList>
            <person name="Sun Q."/>
            <person name="Mori K."/>
        </authorList>
    </citation>
    <scope>NUCLEOTIDE SEQUENCE</scope>
    <source>
        <strain evidence="7">NBRC 107169</strain>
    </source>
</reference>
<comment type="cofactor">
    <cofactor evidence="1 6">
        <name>pyridoxal 5'-phosphate</name>
        <dbReference type="ChEBI" id="CHEBI:597326"/>
    </cofactor>
</comment>
<dbReference type="InterPro" id="IPR002129">
    <property type="entry name" value="PyrdxlP-dep_de-COase"/>
</dbReference>
<keyword evidence="3" id="KW-0210">Decarboxylase</keyword>
<evidence type="ECO:0000256" key="3">
    <source>
        <dbReference type="ARBA" id="ARBA00022793"/>
    </source>
</evidence>
<dbReference type="PANTHER" id="PTHR45677">
    <property type="entry name" value="GLUTAMATE DECARBOXYLASE-RELATED"/>
    <property type="match status" value="1"/>
</dbReference>
<dbReference type="Proteomes" id="UP001161405">
    <property type="component" value="Unassembled WGS sequence"/>
</dbReference>
<name>A0ABQ5UQ27_9HYPH</name>
<keyword evidence="8" id="KW-1185">Reference proteome</keyword>
<evidence type="ECO:0000256" key="5">
    <source>
        <dbReference type="ARBA" id="ARBA00023239"/>
    </source>
</evidence>
<dbReference type="SUPFAM" id="SSF53383">
    <property type="entry name" value="PLP-dependent transferases"/>
    <property type="match status" value="1"/>
</dbReference>
<comment type="similarity">
    <text evidence="2 6">Belongs to the group II decarboxylase family.</text>
</comment>
<dbReference type="InterPro" id="IPR015424">
    <property type="entry name" value="PyrdxlP-dep_Trfase"/>
</dbReference>
<sequence length="458" mass="50131">MTPEVEEKVIAYMTKETGFLPSENELGVLMDDLSSILGSLFIPTTPMPVRIEDFPPVPLDGIGAKGLSVLWRQILRNSTRLDSPQMSGHMDTAPHPFAVMTQTLVSALNQNMLFRELSPLASLVEEDLIDLFKTHLKLGPDWDGTWASGGSIANLTALFCAIGGYRGTIDRGNVHMFFPESGHASLKKAALILGVPVGQVHFVKCDDAGRIDVDELSAALKKAPRQAHNVVTSVLGTTIHGSIDRIEEIAKICSKYGAWHHVDAIYGGALMFSKTHDHFLAGLSSADSIVIGPQKWMYVPRVSAAVLVSGRKRFDENLGVVMPYSISGEVHRGVWGVQGSRPADAMVLWALLHAIGTKAVGEQIDRSIKLTRSFYEILSNSSILSPTHVPGLNLQVIRPNTTKRDTIEIQQRLKDDGSLWASVSQWRDEKLLRTVLLSPKLNEDSLNDFVVSLERAAS</sequence>
<organism evidence="7 8">
    <name type="scientific">Maritalea porphyrae</name>
    <dbReference type="NCBI Taxonomy" id="880732"/>
    <lineage>
        <taxon>Bacteria</taxon>
        <taxon>Pseudomonadati</taxon>
        <taxon>Pseudomonadota</taxon>
        <taxon>Alphaproteobacteria</taxon>
        <taxon>Hyphomicrobiales</taxon>
        <taxon>Devosiaceae</taxon>
        <taxon>Maritalea</taxon>
    </lineage>
</organism>
<dbReference type="EMBL" id="BSNI01000002">
    <property type="protein sequence ID" value="GLQ16461.1"/>
    <property type="molecule type" value="Genomic_DNA"/>
</dbReference>
<evidence type="ECO:0000256" key="4">
    <source>
        <dbReference type="ARBA" id="ARBA00022898"/>
    </source>
</evidence>
<gene>
    <name evidence="7" type="primary">gadB</name>
    <name evidence="7" type="ORF">GCM10007879_07100</name>
</gene>
<evidence type="ECO:0000256" key="2">
    <source>
        <dbReference type="ARBA" id="ARBA00009533"/>
    </source>
</evidence>
<evidence type="ECO:0000313" key="7">
    <source>
        <dbReference type="EMBL" id="GLQ16461.1"/>
    </source>
</evidence>